<dbReference type="RefSeq" id="XP_031912484.1">
    <property type="nucleotide sequence ID" value="XM_032062350.1"/>
</dbReference>
<evidence type="ECO:0000256" key="5">
    <source>
        <dbReference type="ARBA" id="ARBA00047984"/>
    </source>
</evidence>
<dbReference type="GO" id="GO:0016787">
    <property type="term" value="F:hydrolase activity"/>
    <property type="evidence" value="ECO:0007669"/>
    <property type="project" value="UniProtKB-KW"/>
</dbReference>
<feature type="domain" description="Helicase C-terminal" evidence="9">
    <location>
        <begin position="319"/>
        <end position="478"/>
    </location>
</feature>
<organism evidence="10 11">
    <name type="scientific">Aspergillus pseudotamarii</name>
    <dbReference type="NCBI Taxonomy" id="132259"/>
    <lineage>
        <taxon>Eukaryota</taxon>
        <taxon>Fungi</taxon>
        <taxon>Dikarya</taxon>
        <taxon>Ascomycota</taxon>
        <taxon>Pezizomycotina</taxon>
        <taxon>Eurotiomycetes</taxon>
        <taxon>Eurotiomycetidae</taxon>
        <taxon>Eurotiales</taxon>
        <taxon>Aspergillaceae</taxon>
        <taxon>Aspergillus</taxon>
        <taxon>Aspergillus subgen. Circumdati</taxon>
    </lineage>
</organism>
<feature type="domain" description="Helicase ATP-binding" evidence="8">
    <location>
        <begin position="102"/>
        <end position="285"/>
    </location>
</feature>
<gene>
    <name evidence="10" type="ORF">BDV38DRAFT_293839</name>
</gene>
<evidence type="ECO:0000259" key="8">
    <source>
        <dbReference type="PROSITE" id="PS51192"/>
    </source>
</evidence>
<dbReference type="CDD" id="cd17964">
    <property type="entry name" value="DEADc_MSS116"/>
    <property type="match status" value="1"/>
</dbReference>
<dbReference type="PANTHER" id="PTHR24031">
    <property type="entry name" value="RNA HELICASE"/>
    <property type="match status" value="1"/>
</dbReference>
<keyword evidence="11" id="KW-1185">Reference proteome</keyword>
<dbReference type="EC" id="3.6.4.13" evidence="6"/>
<keyword evidence="4 6" id="KW-0694">RNA-binding</keyword>
<dbReference type="PROSITE" id="PS51192">
    <property type="entry name" value="HELICASE_ATP_BIND_1"/>
    <property type="match status" value="1"/>
</dbReference>
<dbReference type="InterPro" id="IPR011545">
    <property type="entry name" value="DEAD/DEAH_box_helicase_dom"/>
</dbReference>
<keyword evidence="1 6" id="KW-0547">Nucleotide-binding</keyword>
<name>A0A5N6SRM1_ASPPS</name>
<dbReference type="SMART" id="SM00490">
    <property type="entry name" value="HELICc"/>
    <property type="match status" value="1"/>
</dbReference>
<keyword evidence="2 6" id="KW-0378">Hydrolase</keyword>
<dbReference type="CDD" id="cd18787">
    <property type="entry name" value="SF2_C_DEAD"/>
    <property type="match status" value="1"/>
</dbReference>
<dbReference type="GO" id="GO:0005524">
    <property type="term" value="F:ATP binding"/>
    <property type="evidence" value="ECO:0007669"/>
    <property type="project" value="UniProtKB-UniRule"/>
</dbReference>
<sequence>MAPLWSPTVPHQIKLPRGNTNWYEAYSATTRNWDELKDLKNRRPIRKDFKEIIRRTVMQGPGNNDGAQPYATMAGKLDSKLLQALNVMGFEYMTPVQHRVLTELPNWRSDCLVQAKTGTGKTLAFLLPTLHCLLQGQSALPRGQVAILIITPTRELAQQIAKSCDQLTSQLATPRECHIAVGGTARASALSRFMKGAPSILVATPGRLKDYLSEPSTAEKLSNIQTLILDEADTMLESGFLADVKRILQLIPPKSTGWQGMCFSATVPPKVKDVVSVVLKPGYTSISTIEKNEVPTHERVPQYHVLMPSVADTFTTLASLLNLEIKNSSKIIVFGVTANMVALFAAAFSQGLTPLKVFEIHSRLSQSARTKTTALFKEAATGIMFASDVIGRGMDFPNVDLVIQVGLPSNGEQYVHRVGRTARAGNDGRAIILLTEAESFFMKVNRHLPIQPHPQTDAINESAPSCAGAVTQAMYSIGEDTKQRAYSSYIGFFAGSGLLKQLRMDKPGLVQLANEMAIKGMGCPEPPPMDKKIVGKMGLKGVPGFNYASGNDLSGDRPARPRGRSGNKTRDVLSPGAGQGDRRGSVSKKRGGRRGGGRGGRGGKPRAA</sequence>
<evidence type="ECO:0000256" key="6">
    <source>
        <dbReference type="RuleBase" id="RU365068"/>
    </source>
</evidence>
<dbReference type="InterPro" id="IPR014001">
    <property type="entry name" value="Helicase_ATP-bd"/>
</dbReference>
<dbReference type="Pfam" id="PF00271">
    <property type="entry name" value="Helicase_C"/>
    <property type="match status" value="1"/>
</dbReference>
<reference evidence="10 11" key="1">
    <citation type="submission" date="2019-04" db="EMBL/GenBank/DDBJ databases">
        <title>Friends and foes A comparative genomics study of 23 Aspergillus species from section Flavi.</title>
        <authorList>
            <consortium name="DOE Joint Genome Institute"/>
            <person name="Kjaerbolling I."/>
            <person name="Vesth T."/>
            <person name="Frisvad J.C."/>
            <person name="Nybo J.L."/>
            <person name="Theobald S."/>
            <person name="Kildgaard S."/>
            <person name="Isbrandt T."/>
            <person name="Kuo A."/>
            <person name="Sato A."/>
            <person name="Lyhne E.K."/>
            <person name="Kogle M.E."/>
            <person name="Wiebenga A."/>
            <person name="Kun R.S."/>
            <person name="Lubbers R.J."/>
            <person name="Makela M.R."/>
            <person name="Barry K."/>
            <person name="Chovatia M."/>
            <person name="Clum A."/>
            <person name="Daum C."/>
            <person name="Haridas S."/>
            <person name="He G."/>
            <person name="LaButti K."/>
            <person name="Lipzen A."/>
            <person name="Mondo S."/>
            <person name="Riley R."/>
            <person name="Salamov A."/>
            <person name="Simmons B.A."/>
            <person name="Magnuson J.K."/>
            <person name="Henrissat B."/>
            <person name="Mortensen U.H."/>
            <person name="Larsen T.O."/>
            <person name="Devries R.P."/>
            <person name="Grigoriev I.V."/>
            <person name="Machida M."/>
            <person name="Baker S.E."/>
            <person name="Andersen M.R."/>
        </authorList>
    </citation>
    <scope>NUCLEOTIDE SEQUENCE [LARGE SCALE GENOMIC DNA]</scope>
    <source>
        <strain evidence="10 11">CBS 117625</strain>
    </source>
</reference>
<evidence type="ECO:0000256" key="3">
    <source>
        <dbReference type="ARBA" id="ARBA00022840"/>
    </source>
</evidence>
<dbReference type="InterPro" id="IPR001650">
    <property type="entry name" value="Helicase_C-like"/>
</dbReference>
<dbReference type="SUPFAM" id="SSF52540">
    <property type="entry name" value="P-loop containing nucleoside triphosphate hydrolases"/>
    <property type="match status" value="2"/>
</dbReference>
<comment type="function">
    <text evidence="6">RNA helicase.</text>
</comment>
<dbReference type="GO" id="GO:0003724">
    <property type="term" value="F:RNA helicase activity"/>
    <property type="evidence" value="ECO:0007669"/>
    <property type="project" value="UniProtKB-EC"/>
</dbReference>
<evidence type="ECO:0000256" key="7">
    <source>
        <dbReference type="SAM" id="MobiDB-lite"/>
    </source>
</evidence>
<keyword evidence="3 6" id="KW-0067">ATP-binding</keyword>
<dbReference type="Pfam" id="PF00270">
    <property type="entry name" value="DEAD"/>
    <property type="match status" value="1"/>
</dbReference>
<dbReference type="OrthoDB" id="193716at2759"/>
<dbReference type="Gene3D" id="3.40.50.300">
    <property type="entry name" value="P-loop containing nucleotide triphosphate hydrolases"/>
    <property type="match status" value="2"/>
</dbReference>
<dbReference type="SMART" id="SM00487">
    <property type="entry name" value="DEXDc"/>
    <property type="match status" value="1"/>
</dbReference>
<comment type="catalytic activity">
    <reaction evidence="5 6">
        <text>ATP + H2O = ADP + phosphate + H(+)</text>
        <dbReference type="Rhea" id="RHEA:13065"/>
        <dbReference type="ChEBI" id="CHEBI:15377"/>
        <dbReference type="ChEBI" id="CHEBI:15378"/>
        <dbReference type="ChEBI" id="CHEBI:30616"/>
        <dbReference type="ChEBI" id="CHEBI:43474"/>
        <dbReference type="ChEBI" id="CHEBI:456216"/>
        <dbReference type="EC" id="3.6.4.13"/>
    </reaction>
</comment>
<feature type="compositionally biased region" description="Basic residues" evidence="7">
    <location>
        <begin position="585"/>
        <end position="608"/>
    </location>
</feature>
<comment type="domain">
    <text evidence="6">The Q motif is unique to and characteristic of the DEAD box family of RNA helicases and controls ATP binding and hydrolysis.</text>
</comment>
<protein>
    <recommendedName>
        <fullName evidence="6">ATP-dependent RNA helicase</fullName>
        <ecNumber evidence="6">3.6.4.13</ecNumber>
    </recommendedName>
</protein>
<dbReference type="AlphaFoldDB" id="A0A5N6SRM1"/>
<accession>A0A5N6SRM1</accession>
<evidence type="ECO:0000259" key="9">
    <source>
        <dbReference type="PROSITE" id="PS51194"/>
    </source>
</evidence>
<dbReference type="InterPro" id="IPR027417">
    <property type="entry name" value="P-loop_NTPase"/>
</dbReference>
<evidence type="ECO:0000313" key="11">
    <source>
        <dbReference type="Proteomes" id="UP000325672"/>
    </source>
</evidence>
<evidence type="ECO:0000256" key="2">
    <source>
        <dbReference type="ARBA" id="ARBA00022801"/>
    </source>
</evidence>
<proteinExistence type="inferred from homology"/>
<feature type="region of interest" description="Disordered" evidence="7">
    <location>
        <begin position="546"/>
        <end position="608"/>
    </location>
</feature>
<evidence type="ECO:0000256" key="4">
    <source>
        <dbReference type="ARBA" id="ARBA00022884"/>
    </source>
</evidence>
<dbReference type="Proteomes" id="UP000325672">
    <property type="component" value="Unassembled WGS sequence"/>
</dbReference>
<dbReference type="GeneID" id="43646560"/>
<dbReference type="GO" id="GO:0003723">
    <property type="term" value="F:RNA binding"/>
    <property type="evidence" value="ECO:0007669"/>
    <property type="project" value="UniProtKB-UniRule"/>
</dbReference>
<evidence type="ECO:0000256" key="1">
    <source>
        <dbReference type="ARBA" id="ARBA00022741"/>
    </source>
</evidence>
<evidence type="ECO:0000313" key="10">
    <source>
        <dbReference type="EMBL" id="KAE8136421.1"/>
    </source>
</evidence>
<dbReference type="EMBL" id="ML743584">
    <property type="protein sequence ID" value="KAE8136421.1"/>
    <property type="molecule type" value="Genomic_DNA"/>
</dbReference>
<dbReference type="PROSITE" id="PS51194">
    <property type="entry name" value="HELICASE_CTER"/>
    <property type="match status" value="1"/>
</dbReference>
<keyword evidence="6 10" id="KW-0347">Helicase</keyword>
<comment type="similarity">
    <text evidence="6">Belongs to the DEAD box helicase family.</text>
</comment>